<dbReference type="Proteomes" id="UP001382904">
    <property type="component" value="Unassembled WGS sequence"/>
</dbReference>
<proteinExistence type="predicted"/>
<keyword evidence="1" id="KW-0732">Signal</keyword>
<sequence>MNKGFRKLGITAVPAALAGAVILAMAAPASASPRDGYLEQHEFGMYWEAGRSGCVFDINNDDPNFTDNYFAGPAGCGGRGQNTNDNTESYWNRDAFGWNVYTDVNWKGIKGSIPIGHIGDASSNFRNKISSSDFYVQ</sequence>
<accession>A0ABU8U507</accession>
<gene>
    <name evidence="2" type="ORF">WKI68_19490</name>
</gene>
<organism evidence="2 3">
    <name type="scientific">Streptomyces caledonius</name>
    <dbReference type="NCBI Taxonomy" id="3134107"/>
    <lineage>
        <taxon>Bacteria</taxon>
        <taxon>Bacillati</taxon>
        <taxon>Actinomycetota</taxon>
        <taxon>Actinomycetes</taxon>
        <taxon>Kitasatosporales</taxon>
        <taxon>Streptomycetaceae</taxon>
        <taxon>Streptomyces</taxon>
    </lineage>
</organism>
<feature type="signal peptide" evidence="1">
    <location>
        <begin position="1"/>
        <end position="26"/>
    </location>
</feature>
<dbReference type="Pfam" id="PF03995">
    <property type="entry name" value="Inhibitor_I36"/>
    <property type="match status" value="1"/>
</dbReference>
<dbReference type="EMBL" id="JBBKAM010000002">
    <property type="protein sequence ID" value="MEJ8642977.1"/>
    <property type="molecule type" value="Genomic_DNA"/>
</dbReference>
<evidence type="ECO:0000313" key="3">
    <source>
        <dbReference type="Proteomes" id="UP001382904"/>
    </source>
</evidence>
<name>A0ABU8U507_9ACTN</name>
<protein>
    <submittedName>
        <fullName evidence="2">Peptidase inhibitor family I36 protein</fullName>
    </submittedName>
</protein>
<reference evidence="2 3" key="1">
    <citation type="submission" date="2024-03" db="EMBL/GenBank/DDBJ databases">
        <title>Novel Streptomyces species of biotechnological and ecological value are a feature of Machair soil.</title>
        <authorList>
            <person name="Prole J.R."/>
            <person name="Goodfellow M."/>
            <person name="Allenby N."/>
            <person name="Ward A.C."/>
        </authorList>
    </citation>
    <scope>NUCLEOTIDE SEQUENCE [LARGE SCALE GENOMIC DNA]</scope>
    <source>
        <strain evidence="2 3">MS1.HAVA.3</strain>
    </source>
</reference>
<feature type="chain" id="PRO_5046985253" evidence="1">
    <location>
        <begin position="27"/>
        <end position="137"/>
    </location>
</feature>
<evidence type="ECO:0000256" key="1">
    <source>
        <dbReference type="SAM" id="SignalP"/>
    </source>
</evidence>
<comment type="caution">
    <text evidence="2">The sequence shown here is derived from an EMBL/GenBank/DDBJ whole genome shotgun (WGS) entry which is preliminary data.</text>
</comment>
<evidence type="ECO:0000313" key="2">
    <source>
        <dbReference type="EMBL" id="MEJ8642977.1"/>
    </source>
</evidence>
<keyword evidence="3" id="KW-1185">Reference proteome</keyword>